<dbReference type="InterPro" id="IPR052895">
    <property type="entry name" value="HetReg/Transcr_Mod"/>
</dbReference>
<feature type="domain" description="Heterokaryon incompatibility" evidence="2">
    <location>
        <begin position="150"/>
        <end position="319"/>
    </location>
</feature>
<evidence type="ECO:0000313" key="3">
    <source>
        <dbReference type="EMBL" id="ERF70322.1"/>
    </source>
</evidence>
<dbReference type="GeneID" id="19244165"/>
<feature type="region of interest" description="Disordered" evidence="1">
    <location>
        <begin position="1"/>
        <end position="47"/>
    </location>
</feature>
<dbReference type="PANTHER" id="PTHR24148">
    <property type="entry name" value="ANKYRIN REPEAT DOMAIN-CONTAINING PROTEIN 39 HOMOLOG-RELATED"/>
    <property type="match status" value="1"/>
</dbReference>
<dbReference type="PANTHER" id="PTHR24148:SF64">
    <property type="entry name" value="HETEROKARYON INCOMPATIBILITY DOMAIN-CONTAINING PROTEIN"/>
    <property type="match status" value="1"/>
</dbReference>
<organism evidence="3 4">
    <name type="scientific">Endocarpon pusillum (strain Z07020 / HMAS-L-300199)</name>
    <name type="common">Lichen-forming fungus</name>
    <dbReference type="NCBI Taxonomy" id="1263415"/>
    <lineage>
        <taxon>Eukaryota</taxon>
        <taxon>Fungi</taxon>
        <taxon>Dikarya</taxon>
        <taxon>Ascomycota</taxon>
        <taxon>Pezizomycotina</taxon>
        <taxon>Eurotiomycetes</taxon>
        <taxon>Chaetothyriomycetidae</taxon>
        <taxon>Verrucariales</taxon>
        <taxon>Verrucariaceae</taxon>
        <taxon>Endocarpon</taxon>
    </lineage>
</organism>
<gene>
    <name evidence="3" type="ORF">EPUS_09340</name>
</gene>
<dbReference type="HOGENOM" id="CLU_432780_0_0_1"/>
<dbReference type="RefSeq" id="XP_007804033.1">
    <property type="nucleotide sequence ID" value="XM_007805842.1"/>
</dbReference>
<protein>
    <recommendedName>
        <fullName evidence="2">Heterokaryon incompatibility domain-containing protein</fullName>
    </recommendedName>
</protein>
<keyword evidence="4" id="KW-1185">Reference proteome</keyword>
<evidence type="ECO:0000256" key="1">
    <source>
        <dbReference type="SAM" id="MobiDB-lite"/>
    </source>
</evidence>
<reference evidence="4" key="1">
    <citation type="journal article" date="2014" name="BMC Genomics">
        <title>Genome characteristics reveal the impact of lichenization on lichen-forming fungus Endocarpon pusillum Hedwig (Verrucariales, Ascomycota).</title>
        <authorList>
            <person name="Wang Y.-Y."/>
            <person name="Liu B."/>
            <person name="Zhang X.-Y."/>
            <person name="Zhou Q.-M."/>
            <person name="Zhang T."/>
            <person name="Li H."/>
            <person name="Yu Y.-F."/>
            <person name="Zhang X.-L."/>
            <person name="Hao X.-Y."/>
            <person name="Wang M."/>
            <person name="Wang L."/>
            <person name="Wei J.-C."/>
        </authorList>
    </citation>
    <scope>NUCLEOTIDE SEQUENCE [LARGE SCALE GENOMIC DNA]</scope>
    <source>
        <strain evidence="4">Z07020 / HMAS-L-300199</strain>
    </source>
</reference>
<dbReference type="InterPro" id="IPR010730">
    <property type="entry name" value="HET"/>
</dbReference>
<dbReference type="OrthoDB" id="4850726at2759"/>
<feature type="compositionally biased region" description="Basic and acidic residues" evidence="1">
    <location>
        <begin position="30"/>
        <end position="39"/>
    </location>
</feature>
<evidence type="ECO:0000259" key="2">
    <source>
        <dbReference type="Pfam" id="PF06985"/>
    </source>
</evidence>
<dbReference type="AlphaFoldDB" id="U1FZF6"/>
<dbReference type="Proteomes" id="UP000019373">
    <property type="component" value="Unassembled WGS sequence"/>
</dbReference>
<accession>U1FZF6</accession>
<dbReference type="EMBL" id="KE721339">
    <property type="protein sequence ID" value="ERF70322.1"/>
    <property type="molecule type" value="Genomic_DNA"/>
</dbReference>
<name>U1FZF6_ENDPU</name>
<evidence type="ECO:0000313" key="4">
    <source>
        <dbReference type="Proteomes" id="UP000019373"/>
    </source>
</evidence>
<dbReference type="eggNOG" id="ENOG502SUUJ">
    <property type="taxonomic scope" value="Eukaryota"/>
</dbReference>
<dbReference type="Pfam" id="PF06985">
    <property type="entry name" value="HET"/>
    <property type="match status" value="1"/>
</dbReference>
<proteinExistence type="predicted"/>
<sequence>MSPYDLDPSITQGPEPRKLSHIESGPPGSDFDRQVHDPPRPLPLANAPLGLNWVPRRGYSTQSTTREGCEDLDEYKLLEAEVEQRSRKALVGWKLTSHSIEQLTTLPEKIDHPGAERYIGSELKGYPKYLWDSSTGTTVLATNDMYNEGYVAVSYTWGRWRLGSDNWYWVKGTPWEVPSLTDWNPDFPDLKCHLNMAQLTDILRRMPNVRYFWIDVLCIPQKKSSPEMANVKAIEIAKQGAIFKNARSVLVYLWSIDDGAQFAATMKELSAMMRWYWQIMVSQDFQATTKHNGRKRCDDSSGPRLREDPWFSSLWTLQEMILAPASVWIARDGSHCRLNNNEVLTTHTVADKFHDFPVREAYYDSLGCMSLDPSRDYVQSNIPPSENKSREVMRRWLKWAFQTASITTCVVESRGGMVLATLERKYSQRREMAVLAALKVGNDKGYDKQSETVNGLAIDLWNTLIQAEGGRLFDVSHTSSSLLTNMLPSPSRHVSQFRGIRATCDGWELRGNGELKVARGSKINQPSREGGTEYRFHNRKTFGGSPEGTVRKHIWESSGKKIEVRHVRFILIGNDGSINPFNESKFAGALGVILVTTSNDIHSMDCLWYKAGMYYSTDYETELLDHDIIVGA</sequence>